<dbReference type="EMBL" id="MEUB01000036">
    <property type="protein sequence ID" value="OGC21755.1"/>
    <property type="molecule type" value="Genomic_DNA"/>
</dbReference>
<comment type="caution">
    <text evidence="1">The sequence shown here is derived from an EMBL/GenBank/DDBJ whole genome shotgun (WGS) entry which is preliminary data.</text>
</comment>
<name>A0A1F4SMU5_UNCSA</name>
<reference evidence="1 2" key="1">
    <citation type="journal article" date="2016" name="Nat. Commun.">
        <title>Thousands of microbial genomes shed light on interconnected biogeochemical processes in an aquifer system.</title>
        <authorList>
            <person name="Anantharaman K."/>
            <person name="Brown C.T."/>
            <person name="Hug L.A."/>
            <person name="Sharon I."/>
            <person name="Castelle C.J."/>
            <person name="Probst A.J."/>
            <person name="Thomas B.C."/>
            <person name="Singh A."/>
            <person name="Wilkins M.J."/>
            <person name="Karaoz U."/>
            <person name="Brodie E.L."/>
            <person name="Williams K.H."/>
            <person name="Hubbard S.S."/>
            <person name="Banfield J.F."/>
        </authorList>
    </citation>
    <scope>NUCLEOTIDE SEQUENCE [LARGE SCALE GENOMIC DNA]</scope>
</reference>
<dbReference type="AlphaFoldDB" id="A0A1F4SMU5"/>
<gene>
    <name evidence="1" type="ORF">A2310_00415</name>
</gene>
<dbReference type="STRING" id="1802579.A2310_00415"/>
<evidence type="ECO:0000313" key="1">
    <source>
        <dbReference type="EMBL" id="OGC21755.1"/>
    </source>
</evidence>
<sequence>MGVNIVDNASSQQMAVALSNSLSVELKQIDKKTASDFPTRKVEAKSDVDKLLQSGVTASKAGLDILAGLATKLATAGVSLKPDRLSDKTKGELEDELSQLFRGDEKFDDFVELNNVVGKAGEQKKQQGGKGQKGQDQALKITVDAKTQEAVKEYAALYSQYAVNDSQDIKKKLETLEKLLSEKGFTNKDLISIRTTVKNSMRQDVREQIKDAFFKKILTKEKSVGLIIRDKTLNTVLDSALLSGLHDNESLQGVADEIKKEMLSDLKDFTKEKMAEKLIGKHLAADAETDKKITNELKELLKLATKVGVNLNEFSQDWQVKKFDIGMFAPNIPLGTGDMDLGSQSKNKKNPYEFSKEDEKDLFINRLRAIYMHRAISGDMATVLSTYFKVTKLKNGLIKLGVSSDEFKDIEKEGIAAARLRLVDMLSSALEERGTLYELAGPAFKLVEQKIKGILSNLKRLGWEIDETEFNSLRDSANIKVFDAAKDEFLSLEYRVKGAQNPNLEKRLSLILKLMKRLKVESHLDSQIPGGPQDIREAV</sequence>
<dbReference type="Proteomes" id="UP000178417">
    <property type="component" value="Unassembled WGS sequence"/>
</dbReference>
<organism evidence="1 2">
    <name type="scientific">candidate division WOR-1 bacterium RIFOXYB2_FULL_37_13</name>
    <dbReference type="NCBI Taxonomy" id="1802579"/>
    <lineage>
        <taxon>Bacteria</taxon>
        <taxon>Bacillati</taxon>
        <taxon>Saganbacteria</taxon>
    </lineage>
</organism>
<accession>A0A1F4SMU5</accession>
<proteinExistence type="predicted"/>
<protein>
    <submittedName>
        <fullName evidence="1">Uncharacterized protein</fullName>
    </submittedName>
</protein>
<evidence type="ECO:0000313" key="2">
    <source>
        <dbReference type="Proteomes" id="UP000178417"/>
    </source>
</evidence>